<sequence length="67" mass="7408">MTVHIEEMVSEVTVVDGDLPLTHAQLEKIADFVIARIDQRKRDREQGKAATRLRPMSEPPAPGTGVV</sequence>
<feature type="region of interest" description="Disordered" evidence="1">
    <location>
        <begin position="40"/>
        <end position="67"/>
    </location>
</feature>
<dbReference type="RefSeq" id="WP_124395755.1">
    <property type="nucleotide sequence ID" value="NZ_BHYM01000087.1"/>
</dbReference>
<dbReference type="OrthoDB" id="9554142at2"/>
<accession>A0A402CKP2</accession>
<reference evidence="2 3" key="1">
    <citation type="submission" date="2018-11" db="EMBL/GenBank/DDBJ databases">
        <title>Microbial catabolism of amino acid.</title>
        <authorList>
            <person name="Hibi M."/>
            <person name="Ogawa J."/>
        </authorList>
    </citation>
    <scope>NUCLEOTIDE SEQUENCE [LARGE SCALE GENOMIC DNA]</scope>
    <source>
        <strain evidence="2 3">C31-06</strain>
    </source>
</reference>
<gene>
    <name evidence="2" type="ORF">Rhow_008407</name>
</gene>
<evidence type="ECO:0000256" key="1">
    <source>
        <dbReference type="SAM" id="MobiDB-lite"/>
    </source>
</evidence>
<protein>
    <submittedName>
        <fullName evidence="2">Uncharacterized protein</fullName>
    </submittedName>
</protein>
<organism evidence="2 3">
    <name type="scientific">Rhodococcus wratislaviensis</name>
    <name type="common">Tsukamurella wratislaviensis</name>
    <dbReference type="NCBI Taxonomy" id="44752"/>
    <lineage>
        <taxon>Bacteria</taxon>
        <taxon>Bacillati</taxon>
        <taxon>Actinomycetota</taxon>
        <taxon>Actinomycetes</taxon>
        <taxon>Mycobacteriales</taxon>
        <taxon>Nocardiaceae</taxon>
        <taxon>Rhodococcus</taxon>
    </lineage>
</organism>
<keyword evidence="3" id="KW-1185">Reference proteome</keyword>
<name>A0A402CKP2_RHOWR</name>
<dbReference type="EMBL" id="BHYM01000087">
    <property type="protein sequence ID" value="GCE44109.1"/>
    <property type="molecule type" value="Genomic_DNA"/>
</dbReference>
<dbReference type="AlphaFoldDB" id="A0A402CKP2"/>
<dbReference type="Proteomes" id="UP000287519">
    <property type="component" value="Unassembled WGS sequence"/>
</dbReference>
<evidence type="ECO:0000313" key="2">
    <source>
        <dbReference type="EMBL" id="GCE44109.1"/>
    </source>
</evidence>
<evidence type="ECO:0000313" key="3">
    <source>
        <dbReference type="Proteomes" id="UP000287519"/>
    </source>
</evidence>
<comment type="caution">
    <text evidence="2">The sequence shown here is derived from an EMBL/GenBank/DDBJ whole genome shotgun (WGS) entry which is preliminary data.</text>
</comment>
<proteinExistence type="predicted"/>
<feature type="compositionally biased region" description="Pro residues" evidence="1">
    <location>
        <begin position="57"/>
        <end position="67"/>
    </location>
</feature>